<gene>
    <name evidence="2" type="ORF">C1SCF055_LOCUS35397</name>
</gene>
<sequence>NVQAKDPPDPDGRVLHRVPAGHGSQESRDVTPEISSTTIWFNTDEATPETDNDTLTVTPNAGRLKTVIGRKSEALVGEEHMAKDVTLPAVSWVAIHHKSQHGGRMCSSVKFTKEVFQASCKFDLGTSGPNRSRCFGKPYRLETTCLTGPISMLEGHSKEVRSRKLEFSSTEKVEITSHYTKPRGVQANMGGNCTKQTVVFLKLVADAKPAAIAGTEGGCSPKPSFVIITGTPEQPSNLRELRIEHRMEVLLLSLGIAAWGQMASRPHLGELLVQAEAGQLWSHHRAFHNYGHLDHSITEFDRTHLESYSIIYHCVLEWLITTVRQKGHVPELAQNSSKAHAHCDICMGSFGVEIPKHAMDKAKFLTCSS</sequence>
<reference evidence="3 4" key="2">
    <citation type="submission" date="2024-05" db="EMBL/GenBank/DDBJ databases">
        <authorList>
            <person name="Chen Y."/>
            <person name="Shah S."/>
            <person name="Dougan E. K."/>
            <person name="Thang M."/>
            <person name="Chan C."/>
        </authorList>
    </citation>
    <scope>NUCLEOTIDE SEQUENCE [LARGE SCALE GENOMIC DNA]</scope>
</reference>
<feature type="non-terminal residue" evidence="2">
    <location>
        <position position="369"/>
    </location>
</feature>
<proteinExistence type="predicted"/>
<evidence type="ECO:0000256" key="1">
    <source>
        <dbReference type="SAM" id="MobiDB-lite"/>
    </source>
</evidence>
<evidence type="ECO:0000313" key="3">
    <source>
        <dbReference type="EMBL" id="CAL4797400.1"/>
    </source>
</evidence>
<reference evidence="2" key="1">
    <citation type="submission" date="2022-10" db="EMBL/GenBank/DDBJ databases">
        <authorList>
            <person name="Chen Y."/>
            <person name="Dougan E. K."/>
            <person name="Chan C."/>
            <person name="Rhodes N."/>
            <person name="Thang M."/>
        </authorList>
    </citation>
    <scope>NUCLEOTIDE SEQUENCE</scope>
</reference>
<evidence type="ECO:0000313" key="2">
    <source>
        <dbReference type="EMBL" id="CAI4010088.1"/>
    </source>
</evidence>
<comment type="caution">
    <text evidence="2">The sequence shown here is derived from an EMBL/GenBank/DDBJ whole genome shotgun (WGS) entry which is preliminary data.</text>
</comment>
<organism evidence="2">
    <name type="scientific">Cladocopium goreaui</name>
    <dbReference type="NCBI Taxonomy" id="2562237"/>
    <lineage>
        <taxon>Eukaryota</taxon>
        <taxon>Sar</taxon>
        <taxon>Alveolata</taxon>
        <taxon>Dinophyceae</taxon>
        <taxon>Suessiales</taxon>
        <taxon>Symbiodiniaceae</taxon>
        <taxon>Cladocopium</taxon>
    </lineage>
</organism>
<dbReference type="AlphaFoldDB" id="A0A9P1DH74"/>
<feature type="compositionally biased region" description="Basic and acidic residues" evidence="1">
    <location>
        <begin position="1"/>
        <end position="14"/>
    </location>
</feature>
<feature type="region of interest" description="Disordered" evidence="1">
    <location>
        <begin position="1"/>
        <end position="32"/>
    </location>
</feature>
<dbReference type="Proteomes" id="UP001152797">
    <property type="component" value="Unassembled WGS sequence"/>
</dbReference>
<accession>A0A9P1DH74</accession>
<keyword evidence="4" id="KW-1185">Reference proteome</keyword>
<dbReference type="EMBL" id="CAMXCT020004713">
    <property type="protein sequence ID" value="CAL1163463.1"/>
    <property type="molecule type" value="Genomic_DNA"/>
</dbReference>
<dbReference type="EMBL" id="CAMXCT030004713">
    <property type="protein sequence ID" value="CAL4797400.1"/>
    <property type="molecule type" value="Genomic_DNA"/>
</dbReference>
<evidence type="ECO:0000313" key="4">
    <source>
        <dbReference type="Proteomes" id="UP001152797"/>
    </source>
</evidence>
<name>A0A9P1DH74_9DINO</name>
<dbReference type="EMBL" id="CAMXCT010004713">
    <property type="protein sequence ID" value="CAI4010088.1"/>
    <property type="molecule type" value="Genomic_DNA"/>
</dbReference>
<protein>
    <submittedName>
        <fullName evidence="2">Uncharacterized protein</fullName>
    </submittedName>
</protein>
<feature type="non-terminal residue" evidence="2">
    <location>
        <position position="1"/>
    </location>
</feature>